<evidence type="ECO:0000313" key="3">
    <source>
        <dbReference type="EMBL" id="KAF6042954.1"/>
    </source>
</evidence>
<protein>
    <recommendedName>
        <fullName evidence="2">Altered inheritance of mitochondria protein 32</fullName>
    </recommendedName>
</protein>
<evidence type="ECO:0000256" key="2">
    <source>
        <dbReference type="ARBA" id="ARBA00040895"/>
    </source>
</evidence>
<dbReference type="AlphaFoldDB" id="A0A8X7NFH5"/>
<sequence>MLKRFNSTATPSTYSSRINWKLINPKIFIQHDCDFCQQHFPPDKQVNFAQDLDKSAAIPSKHVMALTTKHNRIGEFESRIENWSGTLAHEIHKLRFKVPLGSRTLISSIVLHKNDEILRQFNVKQHNGEQLVFIYPEMKIVKFNIAHTAQFITKYLKSGVEEETEVFNPFLKPSDISSKRSTKIKVDDRNFQEWHIDRDLIVICGHAKRDIRCGILGPILVDKFNEALTAKTIENDAYVGEITHIGGHAFAGNVLYYPKECTTSLDFIWYGRVFPDHVEMVVDDTVVHKRIIKGLFRGDNYKYGA</sequence>
<dbReference type="Pfam" id="PF06999">
    <property type="entry name" value="Suc_Fer-like"/>
    <property type="match status" value="1"/>
</dbReference>
<dbReference type="SUPFAM" id="SSF52833">
    <property type="entry name" value="Thioredoxin-like"/>
    <property type="match status" value="1"/>
</dbReference>
<comment type="caution">
    <text evidence="3">The sequence shown here is derived from an EMBL/GenBank/DDBJ whole genome shotgun (WGS) entry which is preliminary data.</text>
</comment>
<dbReference type="PANTHER" id="PTHR31902:SF7">
    <property type="entry name" value="ALTERED INHERITANCE OF MITOCHONDRIA PROTEIN 32"/>
    <property type="match status" value="1"/>
</dbReference>
<gene>
    <name evidence="3" type="ORF">FOB60_005708</name>
</gene>
<comment type="similarity">
    <text evidence="1">Belongs to the AIM32 family.</text>
</comment>
<accession>A0A8X7NFH5</accession>
<reference evidence="3" key="1">
    <citation type="submission" date="2020-03" db="EMBL/GenBank/DDBJ databases">
        <title>FDA dAtabase for Regulatory Grade micrObial Sequences (FDA-ARGOS): Supporting development and validation of Infectious Disease Dx tests.</title>
        <authorList>
            <person name="Campos J."/>
            <person name="Goldberg B."/>
            <person name="Tallon L."/>
            <person name="Sadzewicz L."/>
            <person name="Vavikolanu K."/>
            <person name="Mehta A."/>
            <person name="Aluvathingal J."/>
            <person name="Nadendla S."/>
            <person name="Nandy P."/>
            <person name="Geyer C."/>
            <person name="Yan Y."/>
            <person name="Sichtig H."/>
        </authorList>
    </citation>
    <scope>NUCLEOTIDE SEQUENCE [LARGE SCALE GENOMIC DNA]</scope>
    <source>
        <strain evidence="3">FDAARGOS_652</strain>
    </source>
</reference>
<organism evidence="3 4">
    <name type="scientific">Candida parapsilosis</name>
    <name type="common">Yeast</name>
    <dbReference type="NCBI Taxonomy" id="5480"/>
    <lineage>
        <taxon>Eukaryota</taxon>
        <taxon>Fungi</taxon>
        <taxon>Dikarya</taxon>
        <taxon>Ascomycota</taxon>
        <taxon>Saccharomycotina</taxon>
        <taxon>Pichiomycetes</taxon>
        <taxon>Debaryomycetaceae</taxon>
        <taxon>Candida/Lodderomyces clade</taxon>
        <taxon>Candida</taxon>
    </lineage>
</organism>
<dbReference type="CDD" id="cd03062">
    <property type="entry name" value="TRX_Fd_Sucrase"/>
    <property type="match status" value="1"/>
</dbReference>
<evidence type="ECO:0000313" key="4">
    <source>
        <dbReference type="Proteomes" id="UP000590412"/>
    </source>
</evidence>
<dbReference type="InterPro" id="IPR009737">
    <property type="entry name" value="Aim32/Apd1-like"/>
</dbReference>
<dbReference type="Gene3D" id="3.40.30.10">
    <property type="entry name" value="Glutaredoxin"/>
    <property type="match status" value="1"/>
</dbReference>
<dbReference type="EMBL" id="JABWAB010000013">
    <property type="protein sequence ID" value="KAF6042954.1"/>
    <property type="molecule type" value="Genomic_DNA"/>
</dbReference>
<proteinExistence type="inferred from homology"/>
<evidence type="ECO:0000256" key="1">
    <source>
        <dbReference type="ARBA" id="ARBA00038208"/>
    </source>
</evidence>
<name>A0A8X7NFH5_CANPA</name>
<dbReference type="InterPro" id="IPR036249">
    <property type="entry name" value="Thioredoxin-like_sf"/>
</dbReference>
<dbReference type="PANTHER" id="PTHR31902">
    <property type="entry name" value="ACTIN PATCHES DISTAL PROTEIN 1"/>
    <property type="match status" value="1"/>
</dbReference>
<dbReference type="Proteomes" id="UP000590412">
    <property type="component" value="Unassembled WGS sequence"/>
</dbReference>